<evidence type="ECO:0000313" key="3">
    <source>
        <dbReference type="Proteomes" id="UP000110868"/>
    </source>
</evidence>
<dbReference type="EMBL" id="KF938901">
    <property type="protein sequence ID" value="AHL67590.1"/>
    <property type="molecule type" value="Genomic_DNA"/>
</dbReference>
<protein>
    <submittedName>
        <fullName evidence="2">Uncharacterized protein</fullName>
    </submittedName>
</protein>
<evidence type="ECO:0000256" key="1">
    <source>
        <dbReference type="SAM" id="MobiDB-lite"/>
    </source>
</evidence>
<proteinExistence type="predicted"/>
<keyword evidence="3" id="KW-1185">Reference proteome</keyword>
<feature type="region of interest" description="Disordered" evidence="1">
    <location>
        <begin position="115"/>
        <end position="316"/>
    </location>
</feature>
<dbReference type="Proteomes" id="UP000110868">
    <property type="component" value="Segment"/>
</dbReference>
<dbReference type="RefSeq" id="YP_009021174.1">
    <property type="nucleotide sequence ID" value="NC_023848.1"/>
</dbReference>
<feature type="compositionally biased region" description="Basic and acidic residues" evidence="1">
    <location>
        <begin position="174"/>
        <end position="194"/>
    </location>
</feature>
<dbReference type="OrthoDB" id="24645at10239"/>
<feature type="compositionally biased region" description="Acidic residues" evidence="1">
    <location>
        <begin position="251"/>
        <end position="263"/>
    </location>
</feature>
<evidence type="ECO:0000313" key="2">
    <source>
        <dbReference type="EMBL" id="AHL67590.1"/>
    </source>
</evidence>
<feature type="compositionally biased region" description="Acidic residues" evidence="1">
    <location>
        <begin position="283"/>
        <end position="308"/>
    </location>
</feature>
<dbReference type="KEGG" id="vg:18938258"/>
<accession>W8QE64</accession>
<sequence length="316" mass="34910">MIASDQKNGQINYKTMAFVNDFMRSLALPIGELAKWLEEEHNVPSNSTIEMWNKISGMNVQLTETGPITEEVKNQTINISTTNKKCGGTNPNENMCQHIFLVGKRKGQQCNIKPKYGADKCSAHKPKPKPKPKVKKDTKESGSEGSESAPSKKVSSAPSKKVSSTTRKVSNKPKTPEILESDSKDEQPKPKTPEIPESDSEDEQPKSKPKPTPVKALKVPESDSEESEPEKTDSDSEDEQPKSKPKSTPSDSEESETDSDSEDEQPKSKPKPTSVKALKVPESDSEESEPEKTDSEEEEVDLDSSEEDDPKKKPKK</sequence>
<name>W8QE64_9VIRU</name>
<feature type="compositionally biased region" description="Basic residues" evidence="1">
    <location>
        <begin position="123"/>
        <end position="134"/>
    </location>
</feature>
<gene>
    <name evidence="2" type="ORF">AMIV_097</name>
</gene>
<organism evidence="2 3">
    <name type="scientific">Chloriridovirus anopheles1</name>
    <dbReference type="NCBI Taxonomy" id="1465751"/>
    <lineage>
        <taxon>Viruses</taxon>
        <taxon>Varidnaviria</taxon>
        <taxon>Bamfordvirae</taxon>
        <taxon>Nucleocytoviricota</taxon>
        <taxon>Megaviricetes</taxon>
        <taxon>Pimascovirales</taxon>
        <taxon>Pimascovirales incertae sedis</taxon>
        <taxon>Iridoviridae</taxon>
        <taxon>Betairidovirinae</taxon>
        <taxon>Chloriridovirus</taxon>
    </lineage>
</organism>
<feature type="compositionally biased region" description="Low complexity" evidence="1">
    <location>
        <begin position="143"/>
        <end position="168"/>
    </location>
</feature>
<feature type="compositionally biased region" description="Basic and acidic residues" evidence="1">
    <location>
        <begin position="229"/>
        <end position="242"/>
    </location>
</feature>
<dbReference type="GeneID" id="18938258"/>
<reference evidence="2 3" key="1">
    <citation type="submission" date="2013-12" db="EMBL/GenBank/DDBJ databases">
        <authorList>
            <person name="Tong Y."/>
            <person name="Zhang J."/>
            <person name="Huang Y."/>
            <person name="Li S."/>
            <person name="Pei G."/>
            <person name="Zhang Z."/>
            <person name="Mi Z."/>
            <person name="An X."/>
        </authorList>
    </citation>
    <scope>NUCLEOTIDE SEQUENCE [LARGE SCALE GENOMIC DNA]</scope>
    <source>
        <strain evidence="2">AMIV</strain>
    </source>
</reference>